<dbReference type="InterPro" id="IPR029058">
    <property type="entry name" value="AB_hydrolase_fold"/>
</dbReference>
<evidence type="ECO:0000259" key="8">
    <source>
        <dbReference type="PROSITE" id="PS52019"/>
    </source>
</evidence>
<feature type="domain" description="Ketosynthase family 3 (KS3)" evidence="7">
    <location>
        <begin position="383"/>
        <end position="817"/>
    </location>
</feature>
<dbReference type="InterPro" id="IPR001031">
    <property type="entry name" value="Thioesterase"/>
</dbReference>
<feature type="region of interest" description="N-terminal hotdog fold" evidence="4">
    <location>
        <begin position="1312"/>
        <end position="1445"/>
    </location>
</feature>
<dbReference type="Pfam" id="PF00975">
    <property type="entry name" value="Thioesterase"/>
    <property type="match status" value="1"/>
</dbReference>
<dbReference type="Pfam" id="PF00698">
    <property type="entry name" value="Acyl_transf_1"/>
    <property type="match status" value="1"/>
</dbReference>
<dbReference type="Pfam" id="PF16073">
    <property type="entry name" value="SAT"/>
    <property type="match status" value="1"/>
</dbReference>
<evidence type="ECO:0008006" key="11">
    <source>
        <dbReference type="Google" id="ProtNLM"/>
    </source>
</evidence>
<dbReference type="PROSITE" id="PS00606">
    <property type="entry name" value="KS3_1"/>
    <property type="match status" value="1"/>
</dbReference>
<feature type="region of interest" description="Disordered" evidence="5">
    <location>
        <begin position="1628"/>
        <end position="1669"/>
    </location>
</feature>
<dbReference type="SMART" id="SM01294">
    <property type="entry name" value="PKS_PP_betabranch"/>
    <property type="match status" value="1"/>
</dbReference>
<dbReference type="InterPro" id="IPR001227">
    <property type="entry name" value="Ac_transferase_dom_sf"/>
</dbReference>
<dbReference type="InterPro" id="IPR018201">
    <property type="entry name" value="Ketoacyl_synth_AS"/>
</dbReference>
<protein>
    <recommendedName>
        <fullName evidence="11">Polyketide synthase</fullName>
    </recommendedName>
</protein>
<dbReference type="InterPro" id="IPR036736">
    <property type="entry name" value="ACP-like_sf"/>
</dbReference>
<dbReference type="SUPFAM" id="SSF55048">
    <property type="entry name" value="Probable ACP-binding domain of malonyl-CoA ACP transacylase"/>
    <property type="match status" value="1"/>
</dbReference>
<comment type="caution">
    <text evidence="9">The sequence shown here is derived from an EMBL/GenBank/DDBJ whole genome shotgun (WGS) entry which is preliminary data.</text>
</comment>
<dbReference type="InterPro" id="IPR020841">
    <property type="entry name" value="PKS_Beta-ketoAc_synthase_dom"/>
</dbReference>
<reference evidence="9" key="1">
    <citation type="submission" date="2023-01" db="EMBL/GenBank/DDBJ databases">
        <authorList>
            <person name="Van Ghelder C."/>
            <person name="Rancurel C."/>
        </authorList>
    </citation>
    <scope>NUCLEOTIDE SEQUENCE</scope>
    <source>
        <strain evidence="9">CNCM I-4278</strain>
    </source>
</reference>
<dbReference type="Pfam" id="PF00109">
    <property type="entry name" value="ketoacyl-synt"/>
    <property type="match status" value="1"/>
</dbReference>
<keyword evidence="10" id="KW-1185">Reference proteome</keyword>
<evidence type="ECO:0000256" key="4">
    <source>
        <dbReference type="PROSITE-ProRule" id="PRU01363"/>
    </source>
</evidence>
<dbReference type="Gene3D" id="3.10.129.110">
    <property type="entry name" value="Polyketide synthase dehydratase"/>
    <property type="match status" value="1"/>
</dbReference>
<dbReference type="InterPro" id="IPR014031">
    <property type="entry name" value="Ketoacyl_synth_C"/>
</dbReference>
<dbReference type="InterPro" id="IPR049900">
    <property type="entry name" value="PKS_mFAS_DH"/>
</dbReference>
<evidence type="ECO:0000256" key="1">
    <source>
        <dbReference type="ARBA" id="ARBA00022450"/>
    </source>
</evidence>
<dbReference type="InterPro" id="IPR016036">
    <property type="entry name" value="Malonyl_transacylase_ACP-bd"/>
</dbReference>
<keyword evidence="1" id="KW-0596">Phosphopantetheine</keyword>
<evidence type="ECO:0000313" key="9">
    <source>
        <dbReference type="EMBL" id="CAI6237317.1"/>
    </source>
</evidence>
<dbReference type="GO" id="GO:0006633">
    <property type="term" value="P:fatty acid biosynthetic process"/>
    <property type="evidence" value="ECO:0007669"/>
    <property type="project" value="InterPro"/>
</dbReference>
<dbReference type="Pfam" id="PF02801">
    <property type="entry name" value="Ketoacyl-synt_C"/>
    <property type="match status" value="1"/>
</dbReference>
<dbReference type="InterPro" id="IPR042104">
    <property type="entry name" value="PKS_dehydratase_sf"/>
</dbReference>
<dbReference type="CDD" id="cd00833">
    <property type="entry name" value="PKS"/>
    <property type="match status" value="1"/>
</dbReference>
<dbReference type="Gene3D" id="3.40.50.1820">
    <property type="entry name" value="alpha/beta hydrolase"/>
    <property type="match status" value="1"/>
</dbReference>
<accession>A0A9W4U1S4</accession>
<dbReference type="EMBL" id="CAOQHR010000001">
    <property type="protein sequence ID" value="CAI6237317.1"/>
    <property type="molecule type" value="Genomic_DNA"/>
</dbReference>
<feature type="active site" description="Proton acceptor; for dehydratase activity" evidence="4">
    <location>
        <position position="1344"/>
    </location>
</feature>
<feature type="compositionally biased region" description="Polar residues" evidence="5">
    <location>
        <begin position="1658"/>
        <end position="1667"/>
    </location>
</feature>
<dbReference type="InterPro" id="IPR014043">
    <property type="entry name" value="Acyl_transferase_dom"/>
</dbReference>
<name>A0A9W4U1S4_9PLEO</name>
<dbReference type="GO" id="GO:0004312">
    <property type="term" value="F:fatty acid synthase activity"/>
    <property type="evidence" value="ECO:0007669"/>
    <property type="project" value="TreeGrafter"/>
</dbReference>
<feature type="domain" description="Carrier" evidence="6">
    <location>
        <begin position="1666"/>
        <end position="1740"/>
    </location>
</feature>
<dbReference type="NCBIfam" id="TIGR04532">
    <property type="entry name" value="PT_fungal_PKS"/>
    <property type="match status" value="1"/>
</dbReference>
<dbReference type="FunFam" id="3.10.129.110:FF:000001">
    <property type="entry name" value="Sterigmatocystin biosynthesis polyketide synthase"/>
    <property type="match status" value="1"/>
</dbReference>
<dbReference type="Gene3D" id="3.30.70.3290">
    <property type="match status" value="1"/>
</dbReference>
<evidence type="ECO:0000313" key="10">
    <source>
        <dbReference type="Proteomes" id="UP001152607"/>
    </source>
</evidence>
<dbReference type="SUPFAM" id="SSF52151">
    <property type="entry name" value="FabD/lysophospholipase-like"/>
    <property type="match status" value="1"/>
</dbReference>
<evidence type="ECO:0000256" key="5">
    <source>
        <dbReference type="SAM" id="MobiDB-lite"/>
    </source>
</evidence>
<dbReference type="PROSITE" id="PS52019">
    <property type="entry name" value="PKS_MFAS_DH"/>
    <property type="match status" value="1"/>
</dbReference>
<organism evidence="9 10">
    <name type="scientific">Periconia digitata</name>
    <dbReference type="NCBI Taxonomy" id="1303443"/>
    <lineage>
        <taxon>Eukaryota</taxon>
        <taxon>Fungi</taxon>
        <taxon>Dikarya</taxon>
        <taxon>Ascomycota</taxon>
        <taxon>Pezizomycotina</taxon>
        <taxon>Dothideomycetes</taxon>
        <taxon>Pleosporomycetidae</taxon>
        <taxon>Pleosporales</taxon>
        <taxon>Massarineae</taxon>
        <taxon>Periconiaceae</taxon>
        <taxon>Periconia</taxon>
    </lineage>
</organism>
<dbReference type="Gene3D" id="1.10.1200.10">
    <property type="entry name" value="ACP-like"/>
    <property type="match status" value="2"/>
</dbReference>
<feature type="active site" description="Proton donor; for dehydratase activity" evidence="4">
    <location>
        <position position="1531"/>
    </location>
</feature>
<keyword evidence="2" id="KW-0597">Phosphoprotein</keyword>
<keyword evidence="3" id="KW-0808">Transferase</keyword>
<dbReference type="SUPFAM" id="SSF47336">
    <property type="entry name" value="ACP-like"/>
    <property type="match status" value="2"/>
</dbReference>
<dbReference type="InterPro" id="IPR020806">
    <property type="entry name" value="PKS_PP-bd"/>
</dbReference>
<dbReference type="Proteomes" id="UP001152607">
    <property type="component" value="Unassembled WGS sequence"/>
</dbReference>
<evidence type="ECO:0000259" key="7">
    <source>
        <dbReference type="PROSITE" id="PS52004"/>
    </source>
</evidence>
<sequence>MGPVVSSAPFMPPIDAVERCSVFLFGDLTGPFEDDLRQLLHCKNNAVLQAFFDQVNLGYRQEFAALPAEQQEWLPRFTDLVDLVSNLDGTTGAHVLRFSLLCVYQLGRFILSNSYPEATTSTLIGVCTGSFASAAVSSSQTMAELVPAGVEAALAAFRTGLHSFKMQRDIEPISTEGARSWSFIANLTESQALKALEDFGSEAHLPQNQRPYISAISPSGVSISGPPRNLHRLIDAYSVKAHLIPIHSPYHAPHLYGQDEVEEVLGCLRNEDLRDYRQKIPILSMATGADTPAQDFQGLLRQAVRECLREQVRWDKVCNALKSRLSQYPSLRSCTVVPVTSNAASLLCTSLQQESQLSVAISHTLNTKVERGTTGPAPGKFQDSKIAIVGFSGRFPEAASNDELWKVLQAARDCHRTIPEDRYDWEAHFDADGKKNHSRVKFGCFINEPGVFDARFFNLSPREAENTDPAQRLALMSAYEAMEMAGLVPDQTPSTQRDRIGVFFGVTSDDWREVNSGQDIDTYFIPGGNRAFVPGRISYFFRLSGPSISVDTACSSSFAAISTACNYLWQGDCDSAIAGGTNVLTNPDNFVGLDRGHFLSTTGNCNPFDDSASGYCRADGVGAVVLKRVEDAVADGDPIFGVIAGCSTNHCGQTVSITRPHEGDQLSLFRRILRHTNTDPTDVSYVEMHGTGTQAGDAAEMRSVLSAFAWDDRRSSMQPTRPLHLGAVKANIGHSESASGVTALIKVLMMMQHSEIPPHRLDGVLNRNYPDDMAERNVHIPFQATAWRRDDCPGKKRMAFLNNFSAAGGNTAVLLEDAPLQRQVTCQPDARDVLPVAVTARTSESLIYNLRALIDHLQRYPDVPLPALSYTTTARRAHHRFRVLVSGANVEAITSALQRRVDDGESIKAVKPVPPNIAFVFTGQGTLYAGIAKQLYHHVAVFRSDLERFDRIARCHGFPSFLSLVSGAEGDIDAHTVDPVVAHLAVTSVQMALSHLWRLWTGEPSCVTGHSLGEYAALYTAGVLSASDTIYLVGSRAQLLVKHCSRSTHTMLAVKGPATVVEDAADLAGLGCAIACINSPVSTTISGPREGIQNLSKLLQNNKIDAVPLDVPYAFHSSQVDPILDEYEHLANCVHFHEPTIPYMSPLLSETVTGTGILNASYLVRATRQCVNFHGAIDAARETKMVNDSTIWLELGTHPACSTMIKQTIGAQVVTVSTLRRDGNTWKLVAQALDTLYHSGTEVQWSQFHHGFSAAQRVLSLPSYKWSLKRYWIQYRHNFCLTKGDDPLTLIPKNSPLPLPTSPVETLSSSVHRVIEETTSTEAATLLVESDLHDNRMSPIISGHKVNTAMLCPSSLYADMAFTIAKRMLKANDMLHEMTGLDCSTMNIKRPLIMRPDATSQLLRVSAEAKWLENVIHLTFFSVDSNARMLSEHATCRVKVVQNQAWQKEWKRGAYLISSRISSLHEAVDRGSAHKLKRGLAYKLFSSLVDYSPEYQGMEQVILDSESLEATAQVKFQVGEQGFDWNPCWIDSLGHIAGFIMNGNENVYAKDQVFINHGWDAMRCSKVVEYGKTYTTYNRMQLEAGTMYVGDTYIFDGQEVIAVFEGVRGVNRSVLDSLLPGKTRPGLTKAAEASQLSGDTLPKPAKPRISRASEPKMSPTSTKSQPSKAAGIKKIILEEAGMTEDELDLDAEFNDLGVDSLLSLTIVGRLQDELSIEMPTSAFMEHPTIRAFISYAGGEESSGSSSAQSASSTPVLTGLKDDEHYFTDATSISEDSVDSNVDIVAIIRKILSEETGTSIDEISTNTPLAELGVDSLLGLTIMGRLSEEVDKKLPTSLFDESETIGDVENALCDAGLVEKTKKSKVEVKRQHKAQSTTNKVAEPAVVSEPSLDPSVEPHATSVLLQGSSKRAKKILFLFPDGAGSATSYHALADISPDVVVYGLNCPWLRTPQDLKCSLEHYVAKFLIEVRRRQPQGPYHFGGVSAGGILAYEAAQQLESVGQKVDTLILLDTPNPVGLENPNSRMYDFLDSLGMFGMGAKQAPKWLRPHFDAFLTLLDAYQVRRFVGPSPPTTHIVYARDGMCKHESDPRPEIRPNDPREMLWLINNRTDFTGAGWNSLVGKMNLRVSVLDDVNHYTIMQPGPQMRELAKRIAHALEA</sequence>
<evidence type="ECO:0000259" key="6">
    <source>
        <dbReference type="PROSITE" id="PS50075"/>
    </source>
</evidence>
<dbReference type="Gene3D" id="3.40.47.10">
    <property type="match status" value="1"/>
</dbReference>
<dbReference type="OrthoDB" id="329835at2759"/>
<dbReference type="InterPro" id="IPR050091">
    <property type="entry name" value="PKS_NRPS_Biosynth_Enz"/>
</dbReference>
<dbReference type="InterPro" id="IPR030918">
    <property type="entry name" value="PT_fungal_PKS"/>
</dbReference>
<dbReference type="SMART" id="SM00825">
    <property type="entry name" value="PKS_KS"/>
    <property type="match status" value="1"/>
</dbReference>
<evidence type="ECO:0000256" key="2">
    <source>
        <dbReference type="ARBA" id="ARBA00022553"/>
    </source>
</evidence>
<dbReference type="PROSITE" id="PS50075">
    <property type="entry name" value="CARRIER"/>
    <property type="match status" value="2"/>
</dbReference>
<dbReference type="InterPro" id="IPR016039">
    <property type="entry name" value="Thiolase-like"/>
</dbReference>
<dbReference type="PROSITE" id="PS52004">
    <property type="entry name" value="KS3_2"/>
    <property type="match status" value="1"/>
</dbReference>
<dbReference type="GO" id="GO:0004315">
    <property type="term" value="F:3-oxoacyl-[acyl-carrier-protein] synthase activity"/>
    <property type="evidence" value="ECO:0007669"/>
    <property type="project" value="InterPro"/>
</dbReference>
<dbReference type="PROSITE" id="PS00012">
    <property type="entry name" value="PHOSPHOPANTETHEINE"/>
    <property type="match status" value="1"/>
</dbReference>
<dbReference type="Gene3D" id="3.40.366.10">
    <property type="entry name" value="Malonyl-Coenzyme A Acyl Carrier Protein, domain 2"/>
    <property type="match status" value="3"/>
</dbReference>
<dbReference type="GO" id="GO:0044550">
    <property type="term" value="P:secondary metabolite biosynthetic process"/>
    <property type="evidence" value="ECO:0007669"/>
    <property type="project" value="TreeGrafter"/>
</dbReference>
<dbReference type="Pfam" id="PF00550">
    <property type="entry name" value="PP-binding"/>
    <property type="match status" value="2"/>
</dbReference>
<feature type="domain" description="PKS/mFAS DH" evidence="8">
    <location>
        <begin position="1312"/>
        <end position="1618"/>
    </location>
</feature>
<feature type="domain" description="Carrier" evidence="6">
    <location>
        <begin position="1778"/>
        <end position="1855"/>
    </location>
</feature>
<proteinExistence type="predicted"/>
<dbReference type="PANTHER" id="PTHR43775">
    <property type="entry name" value="FATTY ACID SYNTHASE"/>
    <property type="match status" value="1"/>
</dbReference>
<feature type="region of interest" description="Disordered" evidence="5">
    <location>
        <begin position="1867"/>
        <end position="1896"/>
    </location>
</feature>
<dbReference type="InterPro" id="IPR014030">
    <property type="entry name" value="Ketoacyl_synth_N"/>
</dbReference>
<dbReference type="SMART" id="SM00823">
    <property type="entry name" value="PKS_PP"/>
    <property type="match status" value="2"/>
</dbReference>
<dbReference type="SUPFAM" id="SSF53901">
    <property type="entry name" value="Thiolase-like"/>
    <property type="match status" value="1"/>
</dbReference>
<gene>
    <name evidence="9" type="ORF">PDIGIT_LOCUS448</name>
</gene>
<dbReference type="SUPFAM" id="SSF53474">
    <property type="entry name" value="alpha/beta-Hydrolases"/>
    <property type="match status" value="1"/>
</dbReference>
<dbReference type="SMART" id="SM00827">
    <property type="entry name" value="PKS_AT"/>
    <property type="match status" value="1"/>
</dbReference>
<dbReference type="InterPro" id="IPR032088">
    <property type="entry name" value="SAT"/>
</dbReference>
<dbReference type="InterPro" id="IPR016035">
    <property type="entry name" value="Acyl_Trfase/lysoPLipase"/>
</dbReference>
<dbReference type="InterPro" id="IPR006162">
    <property type="entry name" value="Ppantetheine_attach_site"/>
</dbReference>
<dbReference type="GO" id="GO:0031177">
    <property type="term" value="F:phosphopantetheine binding"/>
    <property type="evidence" value="ECO:0007669"/>
    <property type="project" value="InterPro"/>
</dbReference>
<evidence type="ECO:0000256" key="3">
    <source>
        <dbReference type="ARBA" id="ARBA00022679"/>
    </source>
</evidence>
<dbReference type="PANTHER" id="PTHR43775:SF45">
    <property type="entry name" value="CONIDIAL PIGMENT POLYKETIDE SYNTHASE ALB1"/>
    <property type="match status" value="1"/>
</dbReference>
<dbReference type="InterPro" id="IPR009081">
    <property type="entry name" value="PP-bd_ACP"/>
</dbReference>
<feature type="region of interest" description="C-terminal hotdog fold" evidence="4">
    <location>
        <begin position="1473"/>
        <end position="1618"/>
    </location>
</feature>